<gene>
    <name evidence="1" type="ORF">C4900_13765</name>
</gene>
<evidence type="ECO:0000313" key="1">
    <source>
        <dbReference type="EMBL" id="RCN56819.1"/>
    </source>
</evidence>
<accession>A0A368HI15</accession>
<name>A0A368HI15_9GAMM</name>
<comment type="caution">
    <text evidence="1">The sequence shown here is derived from an EMBL/GenBank/DDBJ whole genome shotgun (WGS) entry which is preliminary data.</text>
</comment>
<dbReference type="Proteomes" id="UP000253250">
    <property type="component" value="Unassembled WGS sequence"/>
</dbReference>
<proteinExistence type="predicted"/>
<organism evidence="1 2">
    <name type="scientific">Acidiferrobacter thiooxydans</name>
    <dbReference type="NCBI Taxonomy" id="163359"/>
    <lineage>
        <taxon>Bacteria</taxon>
        <taxon>Pseudomonadati</taxon>
        <taxon>Pseudomonadota</taxon>
        <taxon>Gammaproteobacteria</taxon>
        <taxon>Acidiferrobacterales</taxon>
        <taxon>Acidiferrobacteraceae</taxon>
        <taxon>Acidiferrobacter</taxon>
    </lineage>
</organism>
<protein>
    <recommendedName>
        <fullName evidence="3">SIR2-like domain-containing protein</fullName>
    </recommendedName>
</protein>
<keyword evidence="2" id="KW-1185">Reference proteome</keyword>
<dbReference type="EMBL" id="PSYR01000002">
    <property type="protein sequence ID" value="RCN56819.1"/>
    <property type="molecule type" value="Genomic_DNA"/>
</dbReference>
<dbReference type="AlphaFoldDB" id="A0A368HI15"/>
<dbReference type="OrthoDB" id="9812283at2"/>
<evidence type="ECO:0000313" key="2">
    <source>
        <dbReference type="Proteomes" id="UP000253250"/>
    </source>
</evidence>
<evidence type="ECO:0008006" key="3">
    <source>
        <dbReference type="Google" id="ProtNLM"/>
    </source>
</evidence>
<dbReference type="RefSeq" id="WP_065972284.1">
    <property type="nucleotide sequence ID" value="NZ_CP080624.1"/>
</dbReference>
<reference evidence="1 2" key="1">
    <citation type="submission" date="2018-02" db="EMBL/GenBank/DDBJ databases">
        <title>Insights into the biology of acidophilic members of the Acidiferrobacteraceae family derived from comparative genomic analyses.</title>
        <authorList>
            <person name="Issotta F."/>
            <person name="Thyssen C."/>
            <person name="Mena C."/>
            <person name="Moya A."/>
            <person name="Bellenberg S."/>
            <person name="Sproer C."/>
            <person name="Covarrubias P.C."/>
            <person name="Sand W."/>
            <person name="Quatrini R."/>
            <person name="Vera M."/>
        </authorList>
    </citation>
    <scope>NUCLEOTIDE SEQUENCE [LARGE SCALE GENOMIC DNA]</scope>
    <source>
        <strain evidence="2">m-1</strain>
    </source>
</reference>
<sequence length="363" mass="40151">MADVVFILGAGASQQGGAPVMSSFLDKARRLLFTGAVQGRAGDFAKVFEAIGKLQAVHSKAQDLDITHVESVFAAFEMARLLGRMPGYGVDDIDALIAALKTVIAYTLESTLNFNEDRPGELPVAPDPYPRFVELLRESQAASPPYRHAILTFNYDLALDYALHRGGIPVRYCLDDSDPPSGIPLLKLHGSLNWVGGSGGEVVPWRMDRLLAESAGTVFRRQAEGVFRLCTTASILDRPSGEHPVIVPPTWNKYGYQSQFTRVWAQAAQELSDAQHIFVIGYSLPESDLFFRYLYALGSVGDHPLEMFRVYDPDERVGPRFQSMLGPGARIRFRHVATSFERAIGLVEGILKKRQKWPEPGTR</sequence>